<protein>
    <recommendedName>
        <fullName evidence="1">F-box domain-containing protein</fullName>
    </recommendedName>
</protein>
<reference evidence="2 3" key="1">
    <citation type="journal article" date="2024" name="G3 (Bethesda)">
        <title>Genome assembly of Hibiscus sabdariffa L. provides insights into metabolisms of medicinal natural products.</title>
        <authorList>
            <person name="Kim T."/>
        </authorList>
    </citation>
    <scope>NUCLEOTIDE SEQUENCE [LARGE SCALE GENOMIC DNA]</scope>
    <source>
        <strain evidence="2">TK-2024</strain>
        <tissue evidence="2">Old leaves</tissue>
    </source>
</reference>
<feature type="domain" description="F-box" evidence="1">
    <location>
        <begin position="77"/>
        <end position="107"/>
    </location>
</feature>
<dbReference type="PANTHER" id="PTHR31293">
    <property type="entry name" value="RNI-LIKE SUPERFAMILY PROTEIN"/>
    <property type="match status" value="1"/>
</dbReference>
<dbReference type="InterPro" id="IPR001810">
    <property type="entry name" value="F-box_dom"/>
</dbReference>
<comment type="caution">
    <text evidence="2">The sequence shown here is derived from an EMBL/GenBank/DDBJ whole genome shotgun (WGS) entry which is preliminary data.</text>
</comment>
<dbReference type="InterPro" id="IPR036047">
    <property type="entry name" value="F-box-like_dom_sf"/>
</dbReference>
<dbReference type="Pfam" id="PF00646">
    <property type="entry name" value="F-box"/>
    <property type="match status" value="1"/>
</dbReference>
<keyword evidence="3" id="KW-1185">Reference proteome</keyword>
<dbReference type="SUPFAM" id="SSF81383">
    <property type="entry name" value="F-box domain"/>
    <property type="match status" value="1"/>
</dbReference>
<name>A0ABR2F5Z7_9ROSI</name>
<dbReference type="Proteomes" id="UP001472677">
    <property type="component" value="Unassembled WGS sequence"/>
</dbReference>
<dbReference type="PANTHER" id="PTHR31293:SF12">
    <property type="entry name" value="RNI-LIKE SUPERFAMILY PROTEIN"/>
    <property type="match status" value="1"/>
</dbReference>
<dbReference type="InterPro" id="IPR055294">
    <property type="entry name" value="FBL60-like"/>
</dbReference>
<gene>
    <name evidence="2" type="ORF">V6N12_028482</name>
</gene>
<evidence type="ECO:0000313" key="2">
    <source>
        <dbReference type="EMBL" id="KAK8572429.1"/>
    </source>
</evidence>
<dbReference type="EMBL" id="JBBPBM010000008">
    <property type="protein sequence ID" value="KAK8572429.1"/>
    <property type="molecule type" value="Genomic_DNA"/>
</dbReference>
<evidence type="ECO:0000313" key="3">
    <source>
        <dbReference type="Proteomes" id="UP001472677"/>
    </source>
</evidence>
<sequence>MRFSTTSLSLQFPQLSFTLFFGFNFSGFAVLSDQPLYSTLRTDVLPPKFDSAMLTHYILDKSNVILMVSVSKLMNQISSLPDDILCHVLTLLPIQDAVRTSVLSIRCLALEILVMELAEWPRNMTELSIHNLSITTLILDLHNVKDNVNGDFNRVIVMNIPNVVCFKYIRLIAEGHRLPAMNSLVQVRIIVSQFDEQPDVNRGRAVANLLQAISNAEALYLAIEQIETTGKERGL</sequence>
<evidence type="ECO:0000259" key="1">
    <source>
        <dbReference type="Pfam" id="PF00646"/>
    </source>
</evidence>
<accession>A0ABR2F5Z7</accession>
<organism evidence="2 3">
    <name type="scientific">Hibiscus sabdariffa</name>
    <name type="common">roselle</name>
    <dbReference type="NCBI Taxonomy" id="183260"/>
    <lineage>
        <taxon>Eukaryota</taxon>
        <taxon>Viridiplantae</taxon>
        <taxon>Streptophyta</taxon>
        <taxon>Embryophyta</taxon>
        <taxon>Tracheophyta</taxon>
        <taxon>Spermatophyta</taxon>
        <taxon>Magnoliopsida</taxon>
        <taxon>eudicotyledons</taxon>
        <taxon>Gunneridae</taxon>
        <taxon>Pentapetalae</taxon>
        <taxon>rosids</taxon>
        <taxon>malvids</taxon>
        <taxon>Malvales</taxon>
        <taxon>Malvaceae</taxon>
        <taxon>Malvoideae</taxon>
        <taxon>Hibiscus</taxon>
    </lineage>
</organism>
<proteinExistence type="predicted"/>